<dbReference type="Pfam" id="PF07690">
    <property type="entry name" value="MFS_1"/>
    <property type="match status" value="1"/>
</dbReference>
<feature type="transmembrane region" description="Helical" evidence="6">
    <location>
        <begin position="314"/>
        <end position="335"/>
    </location>
</feature>
<gene>
    <name evidence="8" type="ORF">AS888_01370</name>
</gene>
<keyword evidence="2" id="KW-0813">Transport</keyword>
<evidence type="ECO:0000256" key="6">
    <source>
        <dbReference type="SAM" id="Phobius"/>
    </source>
</evidence>
<dbReference type="InterPro" id="IPR005829">
    <property type="entry name" value="Sugar_transporter_CS"/>
</dbReference>
<feature type="transmembrane region" description="Helical" evidence="6">
    <location>
        <begin position="290"/>
        <end position="308"/>
    </location>
</feature>
<evidence type="ECO:0000256" key="3">
    <source>
        <dbReference type="ARBA" id="ARBA00022692"/>
    </source>
</evidence>
<feature type="transmembrane region" description="Helical" evidence="6">
    <location>
        <begin position="82"/>
        <end position="101"/>
    </location>
</feature>
<dbReference type="PROSITE" id="PS50850">
    <property type="entry name" value="MFS"/>
    <property type="match status" value="1"/>
</dbReference>
<keyword evidence="9" id="KW-1185">Reference proteome</keyword>
<feature type="transmembrane region" description="Helical" evidence="6">
    <location>
        <begin position="173"/>
        <end position="192"/>
    </location>
</feature>
<evidence type="ECO:0000313" key="9">
    <source>
        <dbReference type="Proteomes" id="UP000064189"/>
    </source>
</evidence>
<evidence type="ECO:0000256" key="4">
    <source>
        <dbReference type="ARBA" id="ARBA00022989"/>
    </source>
</evidence>
<dbReference type="PANTHER" id="PTHR43129">
    <property type="entry name" value="FOSMIDOMYCIN RESISTANCE PROTEIN"/>
    <property type="match status" value="1"/>
</dbReference>
<dbReference type="InterPro" id="IPR036259">
    <property type="entry name" value="MFS_trans_sf"/>
</dbReference>
<dbReference type="Gene3D" id="1.20.1250.20">
    <property type="entry name" value="MFS general substrate transporter like domains"/>
    <property type="match status" value="2"/>
</dbReference>
<dbReference type="GO" id="GO:0005886">
    <property type="term" value="C:plasma membrane"/>
    <property type="evidence" value="ECO:0007669"/>
    <property type="project" value="UniProtKB-SubCell"/>
</dbReference>
<keyword evidence="5 6" id="KW-0472">Membrane</keyword>
<accession>A0A109MT79</accession>
<name>A0A109MT79_9BACI</name>
<feature type="transmembrane region" description="Helical" evidence="6">
    <location>
        <begin position="259"/>
        <end position="278"/>
    </location>
</feature>
<feature type="transmembrane region" description="Helical" evidence="6">
    <location>
        <begin position="20"/>
        <end position="45"/>
    </location>
</feature>
<organism evidence="8 9">
    <name type="scientific">Peribacillus simplex</name>
    <dbReference type="NCBI Taxonomy" id="1478"/>
    <lineage>
        <taxon>Bacteria</taxon>
        <taxon>Bacillati</taxon>
        <taxon>Bacillota</taxon>
        <taxon>Bacilli</taxon>
        <taxon>Bacillales</taxon>
        <taxon>Bacillaceae</taxon>
        <taxon>Peribacillus</taxon>
    </lineage>
</organism>
<evidence type="ECO:0000313" key="8">
    <source>
        <dbReference type="EMBL" id="KWW11652.1"/>
    </source>
</evidence>
<dbReference type="PANTHER" id="PTHR43129:SF1">
    <property type="entry name" value="FOSMIDOMYCIN RESISTANCE PROTEIN"/>
    <property type="match status" value="1"/>
</dbReference>
<sequence>MGSLTAMKTKSQKQDMTLKIMIIIGICHLMNDSLQAVVPAMFPILEKSMSLTYTQLGMIAFCLNIVSSLLQPAVGFYTDKKPIPYALPIGLTSTLIGVIILALAPNYTIILGAVILMGFGSAIFHPEGSRVAYMAGGPKRGLAQSIYQVGGNSGQALAPLITAIVLVPFGQKGALWFALVALTAVILLLYIAKWYSQRLISFQPKKVAAKVFNKERSHKVAKALILILFIIFARSWYVSCMTNFYSFYLIEQHSFTIKSAQIFLFAFLAAGAVGTFFGGPLADRFGRKNVIFLSFAASTPITALLPFVPPAAAFILLLIAGFIIMSSFSVTVIYAQELVPGKVGTMAGLTVGLAFGMGAIGSVSLGAIADIIGIESMIKLVGFLPLLGIISMLLPTDSTLKKWYPAE</sequence>
<evidence type="ECO:0000256" key="5">
    <source>
        <dbReference type="ARBA" id="ARBA00023136"/>
    </source>
</evidence>
<feature type="transmembrane region" description="Helical" evidence="6">
    <location>
        <begin position="107"/>
        <end position="125"/>
    </location>
</feature>
<evidence type="ECO:0000256" key="2">
    <source>
        <dbReference type="ARBA" id="ARBA00022448"/>
    </source>
</evidence>
<dbReference type="EMBL" id="LNNH01000051">
    <property type="protein sequence ID" value="KWW11652.1"/>
    <property type="molecule type" value="Genomic_DNA"/>
</dbReference>
<feature type="transmembrane region" description="Helical" evidence="6">
    <location>
        <begin position="146"/>
        <end position="167"/>
    </location>
</feature>
<feature type="transmembrane region" description="Helical" evidence="6">
    <location>
        <begin position="51"/>
        <end position="70"/>
    </location>
</feature>
<comment type="subcellular location">
    <subcellularLocation>
        <location evidence="1">Cell membrane</location>
        <topology evidence="1">Multi-pass membrane protein</topology>
    </subcellularLocation>
</comment>
<dbReference type="InterPro" id="IPR011701">
    <property type="entry name" value="MFS"/>
</dbReference>
<keyword evidence="3 6" id="KW-0812">Transmembrane</keyword>
<feature type="transmembrane region" description="Helical" evidence="6">
    <location>
        <begin position="377"/>
        <end position="394"/>
    </location>
</feature>
<keyword evidence="4 6" id="KW-1133">Transmembrane helix</keyword>
<dbReference type="GO" id="GO:0022857">
    <property type="term" value="F:transmembrane transporter activity"/>
    <property type="evidence" value="ECO:0007669"/>
    <property type="project" value="InterPro"/>
</dbReference>
<feature type="domain" description="Major facilitator superfamily (MFS) profile" evidence="7">
    <location>
        <begin position="20"/>
        <end position="400"/>
    </location>
</feature>
<dbReference type="AlphaFoldDB" id="A0A109MT79"/>
<dbReference type="CDD" id="cd17478">
    <property type="entry name" value="MFS_FsR"/>
    <property type="match status" value="1"/>
</dbReference>
<dbReference type="Proteomes" id="UP000064189">
    <property type="component" value="Unassembled WGS sequence"/>
</dbReference>
<feature type="transmembrane region" description="Helical" evidence="6">
    <location>
        <begin position="220"/>
        <end position="239"/>
    </location>
</feature>
<evidence type="ECO:0000259" key="7">
    <source>
        <dbReference type="PROSITE" id="PS50850"/>
    </source>
</evidence>
<dbReference type="PROSITE" id="PS00216">
    <property type="entry name" value="SUGAR_TRANSPORT_1"/>
    <property type="match status" value="1"/>
</dbReference>
<reference evidence="8 9" key="1">
    <citation type="submission" date="2015-11" db="EMBL/GenBank/DDBJ databases">
        <title>Genome Sequence of Bacillus simplex strain VanAntwerpen2.</title>
        <authorList>
            <person name="Couger M.B."/>
        </authorList>
    </citation>
    <scope>NUCLEOTIDE SEQUENCE [LARGE SCALE GENOMIC DNA]</scope>
    <source>
        <strain evidence="8 9">VanAntwerpen02</strain>
    </source>
</reference>
<comment type="caution">
    <text evidence="8">The sequence shown here is derived from an EMBL/GenBank/DDBJ whole genome shotgun (WGS) entry which is preliminary data.</text>
</comment>
<feature type="transmembrane region" description="Helical" evidence="6">
    <location>
        <begin position="347"/>
        <end position="371"/>
    </location>
</feature>
<dbReference type="SUPFAM" id="SSF103473">
    <property type="entry name" value="MFS general substrate transporter"/>
    <property type="match status" value="1"/>
</dbReference>
<proteinExistence type="predicted"/>
<evidence type="ECO:0000256" key="1">
    <source>
        <dbReference type="ARBA" id="ARBA00004651"/>
    </source>
</evidence>
<protein>
    <submittedName>
        <fullName evidence="8">Fosmidomycin resistance protein</fullName>
    </submittedName>
</protein>
<dbReference type="InterPro" id="IPR020846">
    <property type="entry name" value="MFS_dom"/>
</dbReference>